<keyword evidence="2" id="KW-1185">Reference proteome</keyword>
<accession>A0ABX2I9C6</accession>
<organism evidence="1 2">
    <name type="scientific">Blautia hansenii</name>
    <name type="common">Ruminococcus hansenii</name>
    <dbReference type="NCBI Taxonomy" id="1322"/>
    <lineage>
        <taxon>Bacteria</taxon>
        <taxon>Bacillati</taxon>
        <taxon>Bacillota</taxon>
        <taxon>Clostridia</taxon>
        <taxon>Lachnospirales</taxon>
        <taxon>Lachnospiraceae</taxon>
        <taxon>Blautia</taxon>
    </lineage>
</organism>
<comment type="caution">
    <text evidence="1">The sequence shown here is derived from an EMBL/GenBank/DDBJ whole genome shotgun (WGS) entry which is preliminary data.</text>
</comment>
<dbReference type="EMBL" id="JAAITA010000004">
    <property type="protein sequence ID" value="NSJ85688.1"/>
    <property type="molecule type" value="Genomic_DNA"/>
</dbReference>
<proteinExistence type="predicted"/>
<name>A0ABX2I9C6_BLAHA</name>
<protein>
    <submittedName>
        <fullName evidence="1">Type IV toxin-antitoxin system AbiEi family antitoxin domain-containing protein</fullName>
    </submittedName>
</protein>
<sequence length="190" mass="22383">MRRNTYIKLETLYNKYSGYVGTKELLAEGFTNRQISVLVEEGYLQKVCYGHYWLVGKQCRKPLDYKCIEVCLSNPRAVICMDSALYYQGVLAHEPDYLSVATERTDRSMMKMDFTVQRHYFSNSNFNFGIRKQKTEFGSYNIYNIERSVCDLYRLGGKTEIEIVNSIKENKYLYDRLLKYAEVLQIKRGL</sequence>
<evidence type="ECO:0000313" key="2">
    <source>
        <dbReference type="Proteomes" id="UP000822142"/>
    </source>
</evidence>
<dbReference type="RefSeq" id="WP_173748725.1">
    <property type="nucleotide sequence ID" value="NZ_JAAITA010000004.1"/>
</dbReference>
<dbReference type="Proteomes" id="UP000822142">
    <property type="component" value="Unassembled WGS sequence"/>
</dbReference>
<gene>
    <name evidence="1" type="ORF">G5A70_05780</name>
</gene>
<evidence type="ECO:0000313" key="1">
    <source>
        <dbReference type="EMBL" id="NSJ85688.1"/>
    </source>
</evidence>
<reference evidence="1 2" key="1">
    <citation type="journal article" date="2020" name="Cell Host Microbe">
        <title>Functional and Genomic Variation between Human-Derived Isolates of Lachnospiraceae Reveals Inter- and Intra-Species Diversity.</title>
        <authorList>
            <person name="Sorbara M.T."/>
            <person name="Littmann E.R."/>
            <person name="Fontana E."/>
            <person name="Moody T.U."/>
            <person name="Kohout C.E."/>
            <person name="Gjonbalaj M."/>
            <person name="Eaton V."/>
            <person name="Seok R."/>
            <person name="Leiner I.M."/>
            <person name="Pamer E.G."/>
        </authorList>
    </citation>
    <scope>NUCLEOTIDE SEQUENCE [LARGE SCALE GENOMIC DNA]</scope>
    <source>
        <strain evidence="1 2">MSK.15.26</strain>
    </source>
</reference>